<comment type="cofactor">
    <cofactor evidence="1 6">
        <name>(R)-lipoate</name>
        <dbReference type="ChEBI" id="CHEBI:83088"/>
    </cofactor>
</comment>
<evidence type="ECO:0000313" key="11">
    <source>
        <dbReference type="Proteomes" id="UP000321051"/>
    </source>
</evidence>
<keyword evidence="5 6" id="KW-0012">Acyltransferase</keyword>
<comment type="similarity">
    <text evidence="2 6">Belongs to the 2-oxoacid dehydrogenase family.</text>
</comment>
<proteinExistence type="inferred from homology"/>
<dbReference type="GO" id="GO:0005737">
    <property type="term" value="C:cytoplasm"/>
    <property type="evidence" value="ECO:0007669"/>
    <property type="project" value="TreeGrafter"/>
</dbReference>
<dbReference type="GO" id="GO:0016407">
    <property type="term" value="F:acetyltransferase activity"/>
    <property type="evidence" value="ECO:0007669"/>
    <property type="project" value="TreeGrafter"/>
</dbReference>
<evidence type="ECO:0000256" key="7">
    <source>
        <dbReference type="SAM" id="MobiDB-lite"/>
    </source>
</evidence>
<dbReference type="EC" id="2.3.1.-" evidence="6"/>
<protein>
    <recommendedName>
        <fullName evidence="6">Dihydrolipoamide acetyltransferase component of pyruvate dehydrogenase complex</fullName>
        <ecNumber evidence="6">2.3.1.-</ecNumber>
    </recommendedName>
</protein>
<dbReference type="Gene3D" id="3.30.559.10">
    <property type="entry name" value="Chloramphenicol acetyltransferase-like domain"/>
    <property type="match status" value="1"/>
</dbReference>
<dbReference type="SUPFAM" id="SSF51230">
    <property type="entry name" value="Single hybrid motif"/>
    <property type="match status" value="1"/>
</dbReference>
<dbReference type="Pfam" id="PF02817">
    <property type="entry name" value="E3_binding"/>
    <property type="match status" value="2"/>
</dbReference>
<dbReference type="InterPro" id="IPR011053">
    <property type="entry name" value="Single_hybrid_motif"/>
</dbReference>
<reference evidence="10 11" key="1">
    <citation type="submission" date="2019-07" db="EMBL/GenBank/DDBJ databases">
        <title>Whole genome shotgun sequence of Marinococcus halophilus NBRC 102359.</title>
        <authorList>
            <person name="Hosoyama A."/>
            <person name="Uohara A."/>
            <person name="Ohji S."/>
            <person name="Ichikawa N."/>
        </authorList>
    </citation>
    <scope>NUCLEOTIDE SEQUENCE [LARGE SCALE GENOMIC DNA]</scope>
    <source>
        <strain evidence="10 11">NBRC 102359</strain>
    </source>
</reference>
<dbReference type="Gene3D" id="4.10.320.10">
    <property type="entry name" value="E3-binding domain"/>
    <property type="match status" value="2"/>
</dbReference>
<dbReference type="InterPro" id="IPR000089">
    <property type="entry name" value="Biotin_lipoyl"/>
</dbReference>
<evidence type="ECO:0000313" key="10">
    <source>
        <dbReference type="EMBL" id="GEK59312.1"/>
    </source>
</evidence>
<dbReference type="InterPro" id="IPR023213">
    <property type="entry name" value="CAT-like_dom_sf"/>
</dbReference>
<dbReference type="InterPro" id="IPR036625">
    <property type="entry name" value="E3-bd_dom_sf"/>
</dbReference>
<feature type="region of interest" description="Disordered" evidence="7">
    <location>
        <begin position="82"/>
        <end position="134"/>
    </location>
</feature>
<keyword evidence="11" id="KW-1185">Reference proteome</keyword>
<dbReference type="InterPro" id="IPR003016">
    <property type="entry name" value="2-oxoA_DH_lipoyl-BS"/>
</dbReference>
<evidence type="ECO:0000259" key="8">
    <source>
        <dbReference type="PROSITE" id="PS50968"/>
    </source>
</evidence>
<comment type="caution">
    <text evidence="10">The sequence shown here is derived from an EMBL/GenBank/DDBJ whole genome shotgun (WGS) entry which is preliminary data.</text>
</comment>
<dbReference type="InterPro" id="IPR001078">
    <property type="entry name" value="2-oxoacid_DH_actylTfrase"/>
</dbReference>
<dbReference type="AlphaFoldDB" id="A0A510Y7G1"/>
<dbReference type="PANTHER" id="PTHR43178">
    <property type="entry name" value="DIHYDROLIPOAMIDE ACETYLTRANSFERASE COMPONENT OF PYRUVATE DEHYDROGENASE COMPLEX"/>
    <property type="match status" value="1"/>
</dbReference>
<keyword evidence="10" id="KW-0670">Pyruvate</keyword>
<dbReference type="Pfam" id="PF00364">
    <property type="entry name" value="Biotin_lipoyl"/>
    <property type="match status" value="1"/>
</dbReference>
<keyword evidence="3 6" id="KW-0808">Transferase</keyword>
<dbReference type="PANTHER" id="PTHR43178:SF5">
    <property type="entry name" value="LIPOAMIDE ACYLTRANSFERASE COMPONENT OF BRANCHED-CHAIN ALPHA-KETO ACID DEHYDROGENASE COMPLEX, MITOCHONDRIAL"/>
    <property type="match status" value="1"/>
</dbReference>
<evidence type="ECO:0000256" key="3">
    <source>
        <dbReference type="ARBA" id="ARBA00022679"/>
    </source>
</evidence>
<dbReference type="PROSITE" id="PS50968">
    <property type="entry name" value="BIOTINYL_LIPOYL"/>
    <property type="match status" value="1"/>
</dbReference>
<evidence type="ECO:0000256" key="1">
    <source>
        <dbReference type="ARBA" id="ARBA00001938"/>
    </source>
</evidence>
<dbReference type="Pfam" id="PF00198">
    <property type="entry name" value="2-oxoacid_dh"/>
    <property type="match status" value="1"/>
</dbReference>
<accession>A0A510Y7G1</accession>
<feature type="domain" description="Peripheral subunit-binding (PSBD)" evidence="9">
    <location>
        <begin position="122"/>
        <end position="159"/>
    </location>
</feature>
<dbReference type="InterPro" id="IPR050743">
    <property type="entry name" value="2-oxoacid_DH_E2_comp"/>
</dbReference>
<evidence type="ECO:0000256" key="2">
    <source>
        <dbReference type="ARBA" id="ARBA00007317"/>
    </source>
</evidence>
<dbReference type="Proteomes" id="UP000321051">
    <property type="component" value="Unassembled WGS sequence"/>
</dbReference>
<dbReference type="CDD" id="cd06849">
    <property type="entry name" value="lipoyl_domain"/>
    <property type="match status" value="1"/>
</dbReference>
<dbReference type="OrthoDB" id="9805770at2"/>
<dbReference type="EMBL" id="BJUN01000012">
    <property type="protein sequence ID" value="GEK59312.1"/>
    <property type="molecule type" value="Genomic_DNA"/>
</dbReference>
<evidence type="ECO:0000256" key="4">
    <source>
        <dbReference type="ARBA" id="ARBA00022823"/>
    </source>
</evidence>
<dbReference type="RefSeq" id="WP_094907684.1">
    <property type="nucleotide sequence ID" value="NZ_BJUN01000012.1"/>
</dbReference>
<dbReference type="STRING" id="1371.GCA_900166605_00380"/>
<evidence type="ECO:0000256" key="5">
    <source>
        <dbReference type="ARBA" id="ARBA00023315"/>
    </source>
</evidence>
<dbReference type="SUPFAM" id="SSF52777">
    <property type="entry name" value="CoA-dependent acyltransferases"/>
    <property type="match status" value="1"/>
</dbReference>
<dbReference type="PROSITE" id="PS00189">
    <property type="entry name" value="LIPOYL"/>
    <property type="match status" value="1"/>
</dbReference>
<evidence type="ECO:0000259" key="9">
    <source>
        <dbReference type="PROSITE" id="PS51826"/>
    </source>
</evidence>
<dbReference type="GO" id="GO:0031405">
    <property type="term" value="F:lipoic acid binding"/>
    <property type="evidence" value="ECO:0007669"/>
    <property type="project" value="TreeGrafter"/>
</dbReference>
<feature type="domain" description="Lipoyl-binding" evidence="8">
    <location>
        <begin position="2"/>
        <end position="77"/>
    </location>
</feature>
<gene>
    <name evidence="10" type="ORF">MHA01_22170</name>
</gene>
<name>A0A510Y7G1_MARHA</name>
<dbReference type="InterPro" id="IPR004167">
    <property type="entry name" value="PSBD"/>
</dbReference>
<feature type="domain" description="Peripheral subunit-binding (PSBD)" evidence="9">
    <location>
        <begin position="165"/>
        <end position="202"/>
    </location>
</feature>
<sequence>MAKEVFMPKLSSTMETGTLLQWFKQEGEPVEVGEPLLEVMTDKINIEVEAYEEGILLKRYYDEDEEVPVNGIVGYIGEEGEQVPEEKPGAGNDSPAPESTPKAPVPEPAGQEIEAEKAGGVRATPAARKLSREHSANLSLIQGSGAKGRIHAADVHAAVDGQQVRSTPLAKKEAEANNVDLSAVKGSGSYGKITRSDVSAPRAVEELQSEPLQGVRKVVAERMQKSANEVPHVTLHTEIDMEVAMELRTQLLPVIEKQTGQRLSVTELLMFVGSRALRKHPDVHASMTDDRITKQAAVHMGLAVATDRGLLVPVIRHTEDKGLAELAAETKQTAAAARNGTLPGKELSGSTFTISNLGMYAVDHFTPIINQPEAAILGVGRIQEKPVVKNGEITVGRMMAISLSFDHRIIDGAPAAAFLTDFKQMLEQPYQLFV</sequence>
<evidence type="ECO:0000256" key="6">
    <source>
        <dbReference type="RuleBase" id="RU003423"/>
    </source>
</evidence>
<organism evidence="10 11">
    <name type="scientific">Marinococcus halophilus</name>
    <dbReference type="NCBI Taxonomy" id="1371"/>
    <lineage>
        <taxon>Bacteria</taxon>
        <taxon>Bacillati</taxon>
        <taxon>Bacillota</taxon>
        <taxon>Bacilli</taxon>
        <taxon>Bacillales</taxon>
        <taxon>Bacillaceae</taxon>
        <taxon>Marinococcus</taxon>
    </lineage>
</organism>
<dbReference type="SUPFAM" id="SSF47005">
    <property type="entry name" value="Peripheral subunit-binding domain of 2-oxo acid dehydrogenase complex"/>
    <property type="match status" value="2"/>
</dbReference>
<dbReference type="PROSITE" id="PS51826">
    <property type="entry name" value="PSBD"/>
    <property type="match status" value="2"/>
</dbReference>
<keyword evidence="4 6" id="KW-0450">Lipoyl</keyword>
<dbReference type="Gene3D" id="2.40.50.100">
    <property type="match status" value="1"/>
</dbReference>
<dbReference type="FunFam" id="3.30.559.10:FF:000007">
    <property type="entry name" value="Dihydrolipoamide acetyltransferase component of pyruvate dehydrogenase complex"/>
    <property type="match status" value="1"/>
</dbReference>